<keyword evidence="1" id="KW-0812">Transmembrane</keyword>
<name>A0A239P6J0_9ACTN</name>
<reference evidence="2 3" key="1">
    <citation type="submission" date="2017-06" db="EMBL/GenBank/DDBJ databases">
        <authorList>
            <person name="Kim H.J."/>
            <person name="Triplett B.A."/>
        </authorList>
    </citation>
    <scope>NUCLEOTIDE SEQUENCE [LARGE SCALE GENOMIC DNA]</scope>
    <source>
        <strain evidence="2 3">CGMCC 4.5593</strain>
    </source>
</reference>
<dbReference type="EMBL" id="FZPH01000014">
    <property type="protein sequence ID" value="SNT62701.1"/>
    <property type="molecule type" value="Genomic_DNA"/>
</dbReference>
<feature type="transmembrane region" description="Helical" evidence="1">
    <location>
        <begin position="43"/>
        <end position="63"/>
    </location>
</feature>
<dbReference type="RefSeq" id="WP_089253864.1">
    <property type="nucleotide sequence ID" value="NZ_FZPH01000014.1"/>
</dbReference>
<organism evidence="2 3">
    <name type="scientific">Asanoa hainanensis</name>
    <dbReference type="NCBI Taxonomy" id="560556"/>
    <lineage>
        <taxon>Bacteria</taxon>
        <taxon>Bacillati</taxon>
        <taxon>Actinomycetota</taxon>
        <taxon>Actinomycetes</taxon>
        <taxon>Micromonosporales</taxon>
        <taxon>Micromonosporaceae</taxon>
        <taxon>Asanoa</taxon>
    </lineage>
</organism>
<protein>
    <submittedName>
        <fullName evidence="2">Uncharacterized protein</fullName>
    </submittedName>
</protein>
<keyword evidence="1" id="KW-0472">Membrane</keyword>
<evidence type="ECO:0000313" key="2">
    <source>
        <dbReference type="EMBL" id="SNT62701.1"/>
    </source>
</evidence>
<feature type="transmembrane region" description="Helical" evidence="1">
    <location>
        <begin position="118"/>
        <end position="143"/>
    </location>
</feature>
<sequence>MTTTAPTTVLPARAAGPLPIALAATFTTVVEGLSLAEFLPAPVAFLVGAAWGVGIALLARRLSRTAMLAARLEDGLVVLGTIAMALFAFGGFAGLLVLNGAMDSSSLTGETLVAMFMPSIPVAIAANVPTELLVVPGLLVLGWRTGIRRTLILAASALYLLHRVWTYLVFASGRLDFAAAEHSTTPLTAAERAQHLEQLHLDDPRWILNLVIFGLFLGAAHFPRSTRRP</sequence>
<feature type="transmembrane region" description="Helical" evidence="1">
    <location>
        <begin position="150"/>
        <end position="170"/>
    </location>
</feature>
<accession>A0A239P6J0</accession>
<dbReference type="Proteomes" id="UP000198362">
    <property type="component" value="Unassembled WGS sequence"/>
</dbReference>
<dbReference type="AlphaFoldDB" id="A0A239P6J0"/>
<keyword evidence="1" id="KW-1133">Transmembrane helix</keyword>
<evidence type="ECO:0000256" key="1">
    <source>
        <dbReference type="SAM" id="Phobius"/>
    </source>
</evidence>
<proteinExistence type="predicted"/>
<feature type="transmembrane region" description="Helical" evidence="1">
    <location>
        <begin position="75"/>
        <end position="98"/>
    </location>
</feature>
<evidence type="ECO:0000313" key="3">
    <source>
        <dbReference type="Proteomes" id="UP000198362"/>
    </source>
</evidence>
<keyword evidence="3" id="KW-1185">Reference proteome</keyword>
<dbReference type="OrthoDB" id="3388338at2"/>
<gene>
    <name evidence="2" type="ORF">SAMN05421812_114156</name>
</gene>
<feature type="transmembrane region" description="Helical" evidence="1">
    <location>
        <begin position="206"/>
        <end position="223"/>
    </location>
</feature>